<dbReference type="PANTHER" id="PTHR41913:SF1">
    <property type="entry name" value="DUF1684 DOMAIN-CONTAINING PROTEIN"/>
    <property type="match status" value="1"/>
</dbReference>
<dbReference type="EMBL" id="JAOYOD010000001">
    <property type="protein sequence ID" value="MCV9385349.1"/>
    <property type="molecule type" value="Genomic_DNA"/>
</dbReference>
<reference evidence="1 2" key="1">
    <citation type="submission" date="2022-10" db="EMBL/GenBank/DDBJ databases">
        <title>Comparative genomics and taxonomic characterization of three novel marine species of genus Reichenbachiella exhibiting antioxidant and polysaccharide degradation activities.</title>
        <authorList>
            <person name="Muhammad N."/>
            <person name="Lee Y.-J."/>
            <person name="Ko J."/>
            <person name="Kim S.-G."/>
        </authorList>
    </citation>
    <scope>NUCLEOTIDE SEQUENCE [LARGE SCALE GENOMIC DNA]</scope>
    <source>
        <strain evidence="1 2">ABR2-5</strain>
    </source>
</reference>
<proteinExistence type="predicted"/>
<sequence length="201" mass="23389">MKKVIVGWVLIFGLYASLLAQGDYVSEIRAFQHELNKEYKDPKTSPLSSRDRKKFESHEFFTIDNKYRINAKFKPHHGLTETIHMETSSGMKAKYDKFGIVEFELDGQVHQLTVYQSHRLREMEEYKDHLFLPFTDMTSGDDSYGAGRYLDLIIPDGDQIILDFNKAYNPYCAYSEGYSCPIPPSENNLQVRIESGIKYKY</sequence>
<comment type="caution">
    <text evidence="1">The sequence shown here is derived from an EMBL/GenBank/DDBJ whole genome shotgun (WGS) entry which is preliminary data.</text>
</comment>
<organism evidence="1 2">
    <name type="scientific">Reichenbachiella ulvae</name>
    <dbReference type="NCBI Taxonomy" id="2980104"/>
    <lineage>
        <taxon>Bacteria</taxon>
        <taxon>Pseudomonadati</taxon>
        <taxon>Bacteroidota</taxon>
        <taxon>Cytophagia</taxon>
        <taxon>Cytophagales</taxon>
        <taxon>Reichenbachiellaceae</taxon>
        <taxon>Reichenbachiella</taxon>
    </lineage>
</organism>
<dbReference type="RefSeq" id="WP_264136140.1">
    <property type="nucleotide sequence ID" value="NZ_JAOYOD010000001.1"/>
</dbReference>
<gene>
    <name evidence="1" type="ORF">N7U62_01670</name>
</gene>
<protein>
    <submittedName>
        <fullName evidence="1">DUF1684 domain-containing protein</fullName>
    </submittedName>
</protein>
<keyword evidence="2" id="KW-1185">Reference proteome</keyword>
<evidence type="ECO:0000313" key="1">
    <source>
        <dbReference type="EMBL" id="MCV9385349.1"/>
    </source>
</evidence>
<name>A0ABT3CNZ4_9BACT</name>
<dbReference type="Proteomes" id="UP001300692">
    <property type="component" value="Unassembled WGS sequence"/>
</dbReference>
<dbReference type="InterPro" id="IPR012467">
    <property type="entry name" value="DUF1684"/>
</dbReference>
<dbReference type="PANTHER" id="PTHR41913">
    <property type="entry name" value="DUF1684 DOMAIN-CONTAINING PROTEIN"/>
    <property type="match status" value="1"/>
</dbReference>
<accession>A0ABT3CNZ4</accession>
<evidence type="ECO:0000313" key="2">
    <source>
        <dbReference type="Proteomes" id="UP001300692"/>
    </source>
</evidence>
<dbReference type="Pfam" id="PF07920">
    <property type="entry name" value="DUF1684"/>
    <property type="match status" value="1"/>
</dbReference>